<dbReference type="CDD" id="cd06578">
    <property type="entry name" value="HemD"/>
    <property type="match status" value="1"/>
</dbReference>
<dbReference type="EMBL" id="CP099959">
    <property type="protein sequence ID" value="XCC57374.1"/>
    <property type="molecule type" value="Genomic_DNA"/>
</dbReference>
<evidence type="ECO:0000256" key="2">
    <source>
        <dbReference type="ARBA" id="ARBA00008133"/>
    </source>
</evidence>
<protein>
    <recommendedName>
        <fullName evidence="7 9">Uroporphyrinogen-III synthase</fullName>
        <ecNumber evidence="3 9">4.2.1.75</ecNumber>
    </recommendedName>
</protein>
<comment type="similarity">
    <text evidence="2 9">Belongs to the uroporphyrinogen-III synthase family.</text>
</comment>
<accession>A0AAU8A181</accession>
<dbReference type="InterPro" id="IPR039793">
    <property type="entry name" value="UROS/Hem4"/>
</dbReference>
<evidence type="ECO:0000256" key="5">
    <source>
        <dbReference type="ARBA" id="ARBA00023244"/>
    </source>
</evidence>
<dbReference type="SUPFAM" id="SSF69618">
    <property type="entry name" value="HemD-like"/>
    <property type="match status" value="1"/>
</dbReference>
<dbReference type="InterPro" id="IPR003754">
    <property type="entry name" value="4pyrrol_synth_uPrphyn_synth"/>
</dbReference>
<dbReference type="InterPro" id="IPR036108">
    <property type="entry name" value="4pyrrol_syn_uPrphyn_synt_sf"/>
</dbReference>
<dbReference type="Gene3D" id="3.40.50.10090">
    <property type="match status" value="2"/>
</dbReference>
<comment type="function">
    <text evidence="6 9">Catalyzes cyclization of the linear tetrapyrrole, hydroxymethylbilane, to the macrocyclic uroporphyrinogen III.</text>
</comment>
<keyword evidence="4 9" id="KW-0456">Lyase</keyword>
<comment type="pathway">
    <text evidence="1 9">Porphyrin-containing compound metabolism; protoporphyrin-IX biosynthesis; coproporphyrinogen-III from 5-aminolevulinate: step 3/4.</text>
</comment>
<evidence type="ECO:0000256" key="4">
    <source>
        <dbReference type="ARBA" id="ARBA00023239"/>
    </source>
</evidence>
<dbReference type="EC" id="4.2.1.75" evidence="3 9"/>
<dbReference type="Pfam" id="PF02602">
    <property type="entry name" value="HEM4"/>
    <property type="match status" value="1"/>
</dbReference>
<dbReference type="GO" id="GO:0006782">
    <property type="term" value="P:protoporphyrinogen IX biosynthetic process"/>
    <property type="evidence" value="ECO:0007669"/>
    <property type="project" value="UniProtKB-UniRule"/>
</dbReference>
<evidence type="ECO:0000256" key="6">
    <source>
        <dbReference type="ARBA" id="ARBA00037589"/>
    </source>
</evidence>
<dbReference type="AlphaFoldDB" id="A0AAU8A181"/>
<dbReference type="PANTHER" id="PTHR38042">
    <property type="entry name" value="UROPORPHYRINOGEN-III SYNTHASE, CHLOROPLASTIC"/>
    <property type="match status" value="1"/>
</dbReference>
<evidence type="ECO:0000256" key="3">
    <source>
        <dbReference type="ARBA" id="ARBA00013109"/>
    </source>
</evidence>
<dbReference type="PANTHER" id="PTHR38042:SF1">
    <property type="entry name" value="UROPORPHYRINOGEN-III SYNTHASE, CHLOROPLASTIC"/>
    <property type="match status" value="1"/>
</dbReference>
<evidence type="ECO:0000259" key="10">
    <source>
        <dbReference type="Pfam" id="PF02602"/>
    </source>
</evidence>
<dbReference type="GO" id="GO:0006780">
    <property type="term" value="P:uroporphyrinogen III biosynthetic process"/>
    <property type="evidence" value="ECO:0007669"/>
    <property type="project" value="UniProtKB-UniRule"/>
</dbReference>
<name>A0AAU8A181_9BURK</name>
<keyword evidence="5 9" id="KW-0627">Porphyrin biosynthesis</keyword>
<comment type="catalytic activity">
    <reaction evidence="8 9">
        <text>hydroxymethylbilane = uroporphyrinogen III + H2O</text>
        <dbReference type="Rhea" id="RHEA:18965"/>
        <dbReference type="ChEBI" id="CHEBI:15377"/>
        <dbReference type="ChEBI" id="CHEBI:57308"/>
        <dbReference type="ChEBI" id="CHEBI:57845"/>
        <dbReference type="EC" id="4.2.1.75"/>
    </reaction>
</comment>
<dbReference type="GO" id="GO:0004852">
    <property type="term" value="F:uroporphyrinogen-III synthase activity"/>
    <property type="evidence" value="ECO:0007669"/>
    <property type="project" value="UniProtKB-UniRule"/>
</dbReference>
<evidence type="ECO:0000256" key="8">
    <source>
        <dbReference type="ARBA" id="ARBA00048617"/>
    </source>
</evidence>
<feature type="domain" description="Tetrapyrrole biosynthesis uroporphyrinogen III synthase" evidence="10">
    <location>
        <begin position="34"/>
        <end position="248"/>
    </location>
</feature>
<gene>
    <name evidence="11" type="ORF">NKE59_07705</name>
</gene>
<reference evidence="11" key="1">
    <citation type="submission" date="2022-06" db="EMBL/GenBank/DDBJ databases">
        <title>New Polynucleobacter species.</title>
        <authorList>
            <person name="Hahn M.W."/>
        </authorList>
    </citation>
    <scope>NUCLEOTIDE SEQUENCE</scope>
    <source>
        <strain evidence="11">UK-FUSCHL-C3</strain>
    </source>
</reference>
<evidence type="ECO:0000256" key="1">
    <source>
        <dbReference type="ARBA" id="ARBA00004772"/>
    </source>
</evidence>
<sequence>MASDPAIIVTRPSGQARRLIELIRGGAQTQAIAVNVLGLPLLTIVPKNDSGTVTAISKALRNAKLIIFVSPNAIECTMRSITDAGMVWGDLVNTQTRVGVVGSSSRDALLRHGVEAGAIVMPANASQSDSEGLWRALQNHIQDWQAYSVVILKGEGGRESLLDHLQAAGAAVEALSIYTRIPLDSSSNQWQAVQGLDANTSLWLLTSSEAVRHLGTILPSFAESHALCSHPNIAKVAKEIGFTEVAVCDPGDESIAQAALVWLGEQVKKSPLPKAGGH</sequence>
<evidence type="ECO:0000256" key="7">
    <source>
        <dbReference type="ARBA" id="ARBA00040167"/>
    </source>
</evidence>
<dbReference type="RefSeq" id="WP_353438404.1">
    <property type="nucleotide sequence ID" value="NZ_CP099959.1"/>
</dbReference>
<proteinExistence type="inferred from homology"/>
<evidence type="ECO:0000313" key="11">
    <source>
        <dbReference type="EMBL" id="XCC57374.1"/>
    </source>
</evidence>
<organism evidence="11">
    <name type="scientific">Polynucleobacter sp. UK-FUSCHL-C3</name>
    <dbReference type="NCBI Taxonomy" id="2955208"/>
    <lineage>
        <taxon>Bacteria</taxon>
        <taxon>Pseudomonadati</taxon>
        <taxon>Pseudomonadota</taxon>
        <taxon>Betaproteobacteria</taxon>
        <taxon>Burkholderiales</taxon>
        <taxon>Burkholderiaceae</taxon>
        <taxon>Polynucleobacter</taxon>
    </lineage>
</organism>
<evidence type="ECO:0000256" key="9">
    <source>
        <dbReference type="RuleBase" id="RU366031"/>
    </source>
</evidence>